<dbReference type="GO" id="GO:0003007">
    <property type="term" value="P:heart morphogenesis"/>
    <property type="evidence" value="ECO:0007669"/>
    <property type="project" value="TreeGrafter"/>
</dbReference>
<dbReference type="Pfam" id="PF16545">
    <property type="entry name" value="CCM2_C"/>
    <property type="match status" value="1"/>
</dbReference>
<dbReference type="AlphaFoldDB" id="A0A671KET5"/>
<dbReference type="CDD" id="cd13516">
    <property type="entry name" value="HHD_CCM2"/>
    <property type="match status" value="1"/>
</dbReference>
<feature type="domain" description="Cerebral cavernous malformations 2 harmonin-homology" evidence="2">
    <location>
        <begin position="4"/>
        <end position="85"/>
    </location>
</feature>
<organism evidence="3 4">
    <name type="scientific">Sinocyclocheilus anshuiensis</name>
    <dbReference type="NCBI Taxonomy" id="1608454"/>
    <lineage>
        <taxon>Eukaryota</taxon>
        <taxon>Metazoa</taxon>
        <taxon>Chordata</taxon>
        <taxon>Craniata</taxon>
        <taxon>Vertebrata</taxon>
        <taxon>Euteleostomi</taxon>
        <taxon>Actinopterygii</taxon>
        <taxon>Neopterygii</taxon>
        <taxon>Teleostei</taxon>
        <taxon>Ostariophysi</taxon>
        <taxon>Cypriniformes</taxon>
        <taxon>Cyprinidae</taxon>
        <taxon>Cyprininae</taxon>
        <taxon>Sinocyclocheilus</taxon>
    </lineage>
</organism>
<sequence>LLTLLRSKLMPQEIQQFALFLREYRLGAPIEQFCTDLLQLYGDSRKFLLLGMRPFIPDKDVGVFETFLEDIGIREGGILMDSFGRIKRSMSSTSATAVRGYDGWTLPSGSQDFNHRIYDITHNIEALGFEEGNGDIEEEDYYL</sequence>
<evidence type="ECO:0000259" key="2">
    <source>
        <dbReference type="Pfam" id="PF16545"/>
    </source>
</evidence>
<protein>
    <submittedName>
        <fullName evidence="3">CCM2 like scaffold protein</fullName>
    </submittedName>
</protein>
<dbReference type="InterPro" id="IPR026159">
    <property type="entry name" value="Malcavernin"/>
</dbReference>
<accession>A0A671KET5</accession>
<dbReference type="InterPro" id="IPR032375">
    <property type="entry name" value="CCM2_C"/>
</dbReference>
<evidence type="ECO:0000313" key="3">
    <source>
        <dbReference type="Ensembl" id="ENSSANP00000005458.1"/>
    </source>
</evidence>
<dbReference type="Proteomes" id="UP000472260">
    <property type="component" value="Unassembled WGS sequence"/>
</dbReference>
<reference evidence="3" key="1">
    <citation type="submission" date="2025-08" db="UniProtKB">
        <authorList>
            <consortium name="Ensembl"/>
        </authorList>
    </citation>
    <scope>IDENTIFICATION</scope>
</reference>
<evidence type="ECO:0000256" key="1">
    <source>
        <dbReference type="ARBA" id="ARBA00010822"/>
    </source>
</evidence>
<dbReference type="PANTHER" id="PTHR21642">
    <property type="entry name" value="CEREBRAL CAVERNOUS MALFORMATIONS PROTEIN 2 HOMOLOG"/>
    <property type="match status" value="1"/>
</dbReference>
<proteinExistence type="inferred from homology"/>
<keyword evidence="4" id="KW-1185">Reference proteome</keyword>
<name>A0A671KET5_9TELE</name>
<evidence type="ECO:0000313" key="4">
    <source>
        <dbReference type="Proteomes" id="UP000472260"/>
    </source>
</evidence>
<dbReference type="PANTHER" id="PTHR21642:SF2">
    <property type="entry name" value="CEREBRAL CAVERNOUS MALFORMATIONS 2 PROTEIN-LIKE"/>
    <property type="match status" value="1"/>
</dbReference>
<dbReference type="Gene3D" id="1.20.1160.20">
    <property type="match status" value="1"/>
</dbReference>
<dbReference type="Ensembl" id="ENSSANT00000005879.1">
    <property type="protein sequence ID" value="ENSSANP00000005458.1"/>
    <property type="gene ID" value="ENSSANG00000003019.1"/>
</dbReference>
<reference evidence="3" key="2">
    <citation type="submission" date="2025-09" db="UniProtKB">
        <authorList>
            <consortium name="Ensembl"/>
        </authorList>
    </citation>
    <scope>IDENTIFICATION</scope>
</reference>
<comment type="similarity">
    <text evidence="1">Belongs to the CCM2 family.</text>
</comment>
<dbReference type="FunFam" id="1.20.1160.20:FF:000004">
    <property type="entry name" value="Cerebral cavernous malformation 2"/>
    <property type="match status" value="1"/>
</dbReference>